<dbReference type="PANTHER" id="PTHR35339:SF3">
    <property type="entry name" value="DUF2264 DOMAIN-CONTAINING PROTEIN"/>
    <property type="match status" value="1"/>
</dbReference>
<dbReference type="EMBL" id="OKRB01000094">
    <property type="protein sequence ID" value="SPE22856.1"/>
    <property type="molecule type" value="Genomic_DNA"/>
</dbReference>
<dbReference type="Pfam" id="PF10022">
    <property type="entry name" value="DUF2264"/>
    <property type="match status" value="1"/>
</dbReference>
<sequence length="426" mass="47044">MGSRETRRDFLKSTLLATAPLMVGPAAHATASAAELQSKTPAGSDREKWLAIVERVSQPVLEAISQQKLRATMPVEAAAGLVEARSKSTHLEAVGRLLSGLAPWLDAEPSGDAAEEALRKRYREWARLAIRYGTDAHSPDALNFGTNHQSLVDAALLALAVLRAPNQLWGKLDKPTQENLVRSLTATRKLQPGLNNWVLFSATIEAFFCKFGQQWDATPIDFALRKLQEWYKGDGMYGDGPWFHWDYYNSFVIQPMMLNILDAVRPVTDRWETLRKPVEARAQRYAAIEERLISPEGTFPPIGRSLAYRFGALHHLAEMALRRDLPEGVHPAQVRCAMTAVMTRMIAAEGTFDSKGWLTIGFAGHQPAIGDGYISTGSCYLCAAAWLPLGLPVTDEFWSAPAEPWTAQKAWGGVNIKADHAIRDSV</sequence>
<name>A0A2N9LHW2_9BACT</name>
<feature type="domain" description="DUF2264" evidence="1">
    <location>
        <begin position="45"/>
        <end position="405"/>
    </location>
</feature>
<evidence type="ECO:0000313" key="2">
    <source>
        <dbReference type="EMBL" id="SPE22856.1"/>
    </source>
</evidence>
<dbReference type="InterPro" id="IPR016624">
    <property type="entry name" value="UCP014753"/>
</dbReference>
<organism evidence="2 3">
    <name type="scientific">Candidatus Sulfuritelmatomonas gaucii</name>
    <dbReference type="NCBI Taxonomy" id="2043161"/>
    <lineage>
        <taxon>Bacteria</taxon>
        <taxon>Pseudomonadati</taxon>
        <taxon>Acidobacteriota</taxon>
        <taxon>Terriglobia</taxon>
        <taxon>Terriglobales</taxon>
        <taxon>Acidobacteriaceae</taxon>
        <taxon>Candidatus Sulfuritelmatomonas</taxon>
    </lineage>
</organism>
<accession>A0A2N9LHW2</accession>
<dbReference type="InterPro" id="IPR006311">
    <property type="entry name" value="TAT_signal"/>
</dbReference>
<evidence type="ECO:0000259" key="1">
    <source>
        <dbReference type="Pfam" id="PF10022"/>
    </source>
</evidence>
<proteinExistence type="predicted"/>
<reference evidence="3" key="1">
    <citation type="submission" date="2018-02" db="EMBL/GenBank/DDBJ databases">
        <authorList>
            <person name="Hausmann B."/>
        </authorList>
    </citation>
    <scope>NUCLEOTIDE SEQUENCE [LARGE SCALE GENOMIC DNA]</scope>
    <source>
        <strain evidence="3">Peat soil MAG SbA5</strain>
    </source>
</reference>
<dbReference type="InterPro" id="IPR049349">
    <property type="entry name" value="DUF2264_N"/>
</dbReference>
<dbReference type="PROSITE" id="PS51318">
    <property type="entry name" value="TAT"/>
    <property type="match status" value="1"/>
</dbReference>
<dbReference type="AlphaFoldDB" id="A0A2N9LHW2"/>
<evidence type="ECO:0000313" key="3">
    <source>
        <dbReference type="Proteomes" id="UP000239735"/>
    </source>
</evidence>
<dbReference type="Proteomes" id="UP000239735">
    <property type="component" value="Unassembled WGS sequence"/>
</dbReference>
<dbReference type="PIRSF" id="PIRSF014753">
    <property type="entry name" value="UCP014753"/>
    <property type="match status" value="1"/>
</dbReference>
<protein>
    <recommendedName>
        <fullName evidence="1">DUF2264 domain-containing protein</fullName>
    </recommendedName>
</protein>
<dbReference type="PANTHER" id="PTHR35339">
    <property type="entry name" value="LINALOOL DEHYDRATASE_ISOMERASE DOMAIN-CONTAINING PROTEIN"/>
    <property type="match status" value="1"/>
</dbReference>
<gene>
    <name evidence="2" type="ORF">SBA5_370031</name>
</gene>